<dbReference type="AlphaFoldDB" id="B6G8E9"/>
<dbReference type="eggNOG" id="COG5305">
    <property type="taxonomic scope" value="Bacteria"/>
</dbReference>
<dbReference type="InterPro" id="IPR050297">
    <property type="entry name" value="LipidA_mod_glycosyltrf_83"/>
</dbReference>
<name>B6G8E9_9ACTN</name>
<organism evidence="9 10">
    <name type="scientific">Collinsella stercoris DSM 13279</name>
    <dbReference type="NCBI Taxonomy" id="445975"/>
    <lineage>
        <taxon>Bacteria</taxon>
        <taxon>Bacillati</taxon>
        <taxon>Actinomycetota</taxon>
        <taxon>Coriobacteriia</taxon>
        <taxon>Coriobacteriales</taxon>
        <taxon>Coriobacteriaceae</taxon>
        <taxon>Collinsella</taxon>
    </lineage>
</organism>
<feature type="transmembrane region" description="Helical" evidence="8">
    <location>
        <begin position="218"/>
        <end position="235"/>
    </location>
</feature>
<evidence type="ECO:0000313" key="10">
    <source>
        <dbReference type="Proteomes" id="UP000003560"/>
    </source>
</evidence>
<reference evidence="9 10" key="1">
    <citation type="submission" date="2008-10" db="EMBL/GenBank/DDBJ databases">
        <title>Draft genome sequence of Collinsella stercoris (DSM 13279).</title>
        <authorList>
            <person name="Sudarsanam P."/>
            <person name="Ley R."/>
            <person name="Guruge J."/>
            <person name="Turnbaugh P.J."/>
            <person name="Mahowald M."/>
            <person name="Liep D."/>
            <person name="Gordon J."/>
        </authorList>
    </citation>
    <scope>NUCLEOTIDE SEQUENCE [LARGE SCALE GENOMIC DNA]</scope>
    <source>
        <strain evidence="9 10">DSM 13279</strain>
    </source>
</reference>
<comment type="caution">
    <text evidence="9">The sequence shown here is derived from an EMBL/GenBank/DDBJ whole genome shotgun (WGS) entry which is preliminary data.</text>
</comment>
<dbReference type="PANTHER" id="PTHR33908">
    <property type="entry name" value="MANNOSYLTRANSFERASE YKCB-RELATED"/>
    <property type="match status" value="1"/>
</dbReference>
<dbReference type="RefSeq" id="WP_006720019.1">
    <property type="nucleotide sequence ID" value="NZ_CP085935.1"/>
</dbReference>
<evidence type="ECO:0000256" key="8">
    <source>
        <dbReference type="SAM" id="Phobius"/>
    </source>
</evidence>
<reference evidence="9 10" key="2">
    <citation type="submission" date="2008-10" db="EMBL/GenBank/DDBJ databases">
        <authorList>
            <person name="Fulton L."/>
            <person name="Clifton S."/>
            <person name="Fulton B."/>
            <person name="Xu J."/>
            <person name="Minx P."/>
            <person name="Pepin K.H."/>
            <person name="Johnson M."/>
            <person name="Thiruvilangam P."/>
            <person name="Bhonagiri V."/>
            <person name="Nash W.E."/>
            <person name="Mardis E.R."/>
            <person name="Wilson R.K."/>
        </authorList>
    </citation>
    <scope>NUCLEOTIDE SEQUENCE [LARGE SCALE GENOMIC DNA]</scope>
    <source>
        <strain evidence="9 10">DSM 13279</strain>
    </source>
</reference>
<evidence type="ECO:0000256" key="3">
    <source>
        <dbReference type="ARBA" id="ARBA00022676"/>
    </source>
</evidence>
<feature type="transmembrane region" description="Helical" evidence="8">
    <location>
        <begin position="285"/>
        <end position="312"/>
    </location>
</feature>
<feature type="transmembrane region" description="Helical" evidence="8">
    <location>
        <begin position="333"/>
        <end position="354"/>
    </location>
</feature>
<dbReference type="GO" id="GO:0016763">
    <property type="term" value="F:pentosyltransferase activity"/>
    <property type="evidence" value="ECO:0007669"/>
    <property type="project" value="TreeGrafter"/>
</dbReference>
<proteinExistence type="predicted"/>
<evidence type="ECO:0000256" key="6">
    <source>
        <dbReference type="ARBA" id="ARBA00022989"/>
    </source>
</evidence>
<keyword evidence="5 8" id="KW-0812">Transmembrane</keyword>
<evidence type="ECO:0000256" key="4">
    <source>
        <dbReference type="ARBA" id="ARBA00022679"/>
    </source>
</evidence>
<dbReference type="EMBL" id="ABXJ01000018">
    <property type="protein sequence ID" value="EEA91442.1"/>
    <property type="molecule type" value="Genomic_DNA"/>
</dbReference>
<dbReference type="STRING" id="445975.COLSTE_00357"/>
<feature type="transmembrane region" description="Helical" evidence="8">
    <location>
        <begin position="15"/>
        <end position="34"/>
    </location>
</feature>
<dbReference type="OrthoDB" id="5318634at2"/>
<keyword evidence="3" id="KW-0328">Glycosyltransferase</keyword>
<feature type="transmembrane region" description="Helical" evidence="8">
    <location>
        <begin position="188"/>
        <end position="206"/>
    </location>
</feature>
<dbReference type="Proteomes" id="UP000003560">
    <property type="component" value="Unassembled WGS sequence"/>
</dbReference>
<comment type="subcellular location">
    <subcellularLocation>
        <location evidence="1">Cell membrane</location>
        <topology evidence="1">Multi-pass membrane protein</topology>
    </subcellularLocation>
</comment>
<dbReference type="GO" id="GO:0009103">
    <property type="term" value="P:lipopolysaccharide biosynthetic process"/>
    <property type="evidence" value="ECO:0007669"/>
    <property type="project" value="UniProtKB-ARBA"/>
</dbReference>
<dbReference type="GeneID" id="98002703"/>
<evidence type="ECO:0000256" key="5">
    <source>
        <dbReference type="ARBA" id="ARBA00022692"/>
    </source>
</evidence>
<keyword evidence="6 8" id="KW-1133">Transmembrane helix</keyword>
<keyword evidence="2" id="KW-1003">Cell membrane</keyword>
<evidence type="ECO:0000313" key="9">
    <source>
        <dbReference type="EMBL" id="EEA91442.1"/>
    </source>
</evidence>
<dbReference type="GO" id="GO:0005886">
    <property type="term" value="C:plasma membrane"/>
    <property type="evidence" value="ECO:0007669"/>
    <property type="project" value="UniProtKB-SubCell"/>
</dbReference>
<keyword evidence="10" id="KW-1185">Reference proteome</keyword>
<feature type="transmembrane region" description="Helical" evidence="8">
    <location>
        <begin position="84"/>
        <end position="105"/>
    </location>
</feature>
<feature type="transmembrane region" description="Helical" evidence="8">
    <location>
        <begin position="387"/>
        <end position="411"/>
    </location>
</feature>
<evidence type="ECO:0000256" key="7">
    <source>
        <dbReference type="ARBA" id="ARBA00023136"/>
    </source>
</evidence>
<evidence type="ECO:0000256" key="2">
    <source>
        <dbReference type="ARBA" id="ARBA00022475"/>
    </source>
</evidence>
<evidence type="ECO:0008006" key="11">
    <source>
        <dbReference type="Google" id="ProtNLM"/>
    </source>
</evidence>
<keyword evidence="4" id="KW-0808">Transferase</keyword>
<dbReference type="PANTHER" id="PTHR33908:SF11">
    <property type="entry name" value="MEMBRANE PROTEIN"/>
    <property type="match status" value="1"/>
</dbReference>
<sequence length="549" mass="59938">MVRTKSPGLVPPPSIIWPVLLVLSAAFLLTGAFTNELWFDESFSVAMATHSFAEIWDIAALDVHPVLYYWMLHLVNVIFGTNLIVYRVVTLLPTFLFAVLGATVVRRDYGDIAGLLFAVMSVMLPHASSMSVQLRMYSWAAFSIGACFLCALHIKKLSDAGARRPTRLWVLFALASLASAYLHYFGAIAAFIINLLLMIHLLRGVAAKSENAQSNMGAFVVSTVCQLALYAPWLLKLLDQLSVVSTSYWIKLTPARLAQMMVYPLVSTQMLDEARGLSGGMLQMVALVFLALAAALLLLLAFLFIRFCMISLRPLARGSHCRVQRSDDWAVDVWWGVAVYAGTVAFALAASVLLASPIAVARYFYVALPPLLLVISIVAAKLLGVRAIACGCAALIAVGLYGQAVFVAAGYSQLNNEPIDYLEAVAHTYDNDGEPTVISSNILCAGTYAVMCDDVPQTFIAPDTGIGRAYRVYAPVMSFAAHVEEVLSASGRFIVVLDEDNAEENDVYEVTSLADDLVATGAFEVVEGRTFYRPYERNNYTVTVLERMQ</sequence>
<keyword evidence="7 8" id="KW-0472">Membrane</keyword>
<dbReference type="HOGENOM" id="CLU_493248_0_0_11"/>
<accession>B6G8E9</accession>
<feature type="transmembrane region" description="Helical" evidence="8">
    <location>
        <begin position="360"/>
        <end position="380"/>
    </location>
</feature>
<evidence type="ECO:0000256" key="1">
    <source>
        <dbReference type="ARBA" id="ARBA00004651"/>
    </source>
</evidence>
<gene>
    <name evidence="9" type="ORF">COLSTE_00357</name>
</gene>
<protein>
    <recommendedName>
        <fullName evidence="11">Glycosyltransferase RgtA/B/C/D-like domain-containing protein</fullName>
    </recommendedName>
</protein>
<feature type="transmembrane region" description="Helical" evidence="8">
    <location>
        <begin position="112"/>
        <end position="130"/>
    </location>
</feature>